<evidence type="ECO:0000256" key="5">
    <source>
        <dbReference type="ARBA" id="ARBA00023004"/>
    </source>
</evidence>
<dbReference type="GO" id="GO:0016705">
    <property type="term" value="F:oxidoreductase activity, acting on paired donors, with incorporation or reduction of molecular oxygen"/>
    <property type="evidence" value="ECO:0007669"/>
    <property type="project" value="InterPro"/>
</dbReference>
<evidence type="ECO:0000256" key="4">
    <source>
        <dbReference type="ARBA" id="ARBA00023002"/>
    </source>
</evidence>
<keyword evidence="2 7" id="KW-0349">Heme</keyword>
<dbReference type="FunFam" id="1.10.630.10:FF:000018">
    <property type="entry name" value="Cytochrome P450 monooxygenase"/>
    <property type="match status" value="1"/>
</dbReference>
<sequence length="382" mass="42722">MQSANLFDWYAQMRKNNPVYFDKSWGCWNVFTYELSLQVLRNPQTFSSSVGEQMFSSSVGENAEGGYLGGSLILMDPPKHTLFRSLVNKSFSARAVQALEPRIEQIANSLLSNLEGEFDFVESFAVPLPVMVIAELLGVSPEDRALFKYLTDSIVGTGGSEDFESAQKKLAQYFLNVIEQRRKQPKRDLISELLASQVEGRTLSQAELLGFVILLLIAGNETTTNLLGNAVYALFENRESLRKLRSNMDELLPLTIEEVLRYYSPVQLLPHRFAKVDTTLGGQKISAGEQIAVWIGSANRDEAKFAQADKFVIERKPNEHIAFGAGPHMCLGAPLARLEAKVALRAFLTSFREFEVLQDKAQKIQGGIIYGFKRLPVEVKRA</sequence>
<evidence type="ECO:0000256" key="3">
    <source>
        <dbReference type="ARBA" id="ARBA00022723"/>
    </source>
</evidence>
<evidence type="ECO:0000256" key="1">
    <source>
        <dbReference type="ARBA" id="ARBA00010617"/>
    </source>
</evidence>
<comment type="caution">
    <text evidence="8">The sequence shown here is derived from an EMBL/GenBank/DDBJ whole genome shotgun (WGS) entry which is preliminary data.</text>
</comment>
<dbReference type="GO" id="GO:0005506">
    <property type="term" value="F:iron ion binding"/>
    <property type="evidence" value="ECO:0007669"/>
    <property type="project" value="InterPro"/>
</dbReference>
<keyword evidence="4 7" id="KW-0560">Oxidoreductase</keyword>
<dbReference type="PANTHER" id="PTHR46696:SF1">
    <property type="entry name" value="CYTOCHROME P450 YJIB-RELATED"/>
    <property type="match status" value="1"/>
</dbReference>
<dbReference type="PRINTS" id="PR00359">
    <property type="entry name" value="BP450"/>
</dbReference>
<dbReference type="GO" id="GO:0004497">
    <property type="term" value="F:monooxygenase activity"/>
    <property type="evidence" value="ECO:0007669"/>
    <property type="project" value="UniProtKB-KW"/>
</dbReference>
<dbReference type="InterPro" id="IPR017972">
    <property type="entry name" value="Cyt_P450_CS"/>
</dbReference>
<dbReference type="InterPro" id="IPR001128">
    <property type="entry name" value="Cyt_P450"/>
</dbReference>
<dbReference type="Pfam" id="PF00067">
    <property type="entry name" value="p450"/>
    <property type="match status" value="1"/>
</dbReference>
<evidence type="ECO:0000256" key="2">
    <source>
        <dbReference type="ARBA" id="ARBA00022617"/>
    </source>
</evidence>
<comment type="similarity">
    <text evidence="1 7">Belongs to the cytochrome P450 family.</text>
</comment>
<evidence type="ECO:0000256" key="7">
    <source>
        <dbReference type="RuleBase" id="RU000461"/>
    </source>
</evidence>
<dbReference type="SUPFAM" id="SSF48264">
    <property type="entry name" value="Cytochrome P450"/>
    <property type="match status" value="1"/>
</dbReference>
<keyword evidence="5 7" id="KW-0408">Iron</keyword>
<evidence type="ECO:0000313" key="9">
    <source>
        <dbReference type="Proteomes" id="UP000240880"/>
    </source>
</evidence>
<dbReference type="Proteomes" id="UP000240880">
    <property type="component" value="Unassembled WGS sequence"/>
</dbReference>
<dbReference type="GO" id="GO:0020037">
    <property type="term" value="F:heme binding"/>
    <property type="evidence" value="ECO:0007669"/>
    <property type="project" value="InterPro"/>
</dbReference>
<dbReference type="CDD" id="cd11032">
    <property type="entry name" value="P450_EryK-like"/>
    <property type="match status" value="1"/>
</dbReference>
<dbReference type="PROSITE" id="PS00086">
    <property type="entry name" value="CYTOCHROME_P450"/>
    <property type="match status" value="1"/>
</dbReference>
<dbReference type="Gene3D" id="1.10.630.10">
    <property type="entry name" value="Cytochrome P450"/>
    <property type="match status" value="1"/>
</dbReference>
<dbReference type="InterPro" id="IPR002397">
    <property type="entry name" value="Cyt_P450_B"/>
</dbReference>
<organism evidence="8 9">
    <name type="scientific">Candidatus Marsarchaeota G1 archaeon OSP_D</name>
    <dbReference type="NCBI Taxonomy" id="1978155"/>
    <lineage>
        <taxon>Archaea</taxon>
        <taxon>Candidatus Marsarchaeota</taxon>
        <taxon>Candidatus Marsarchaeota group 1</taxon>
    </lineage>
</organism>
<accession>A0A2R6A7I1</accession>
<dbReference type="PRINTS" id="PR00385">
    <property type="entry name" value="P450"/>
</dbReference>
<dbReference type="AlphaFoldDB" id="A0A2R6A7I1"/>
<keyword evidence="3 7" id="KW-0479">Metal-binding</keyword>
<evidence type="ECO:0000313" key="8">
    <source>
        <dbReference type="EMBL" id="PSN82351.1"/>
    </source>
</evidence>
<reference evidence="8 9" key="1">
    <citation type="submission" date="2017-04" db="EMBL/GenBank/DDBJ databases">
        <title>Novel microbial lineages endemic to geothermal iron-oxide mats fill important gaps in the evolutionary history of Archaea.</title>
        <authorList>
            <person name="Jay Z.J."/>
            <person name="Beam J.P."/>
            <person name="Dlakic M."/>
            <person name="Rusch D.B."/>
            <person name="Kozubal M.A."/>
            <person name="Inskeep W.P."/>
        </authorList>
    </citation>
    <scope>NUCLEOTIDE SEQUENCE [LARGE SCALE GENOMIC DNA]</scope>
    <source>
        <strain evidence="8">OSP_D</strain>
    </source>
</reference>
<protein>
    <recommendedName>
        <fullName evidence="10">Cytochrome</fullName>
    </recommendedName>
</protein>
<evidence type="ECO:0008006" key="10">
    <source>
        <dbReference type="Google" id="ProtNLM"/>
    </source>
</evidence>
<dbReference type="PANTHER" id="PTHR46696">
    <property type="entry name" value="P450, PUTATIVE (EUROFUNG)-RELATED"/>
    <property type="match status" value="1"/>
</dbReference>
<proteinExistence type="inferred from homology"/>
<evidence type="ECO:0000256" key="6">
    <source>
        <dbReference type="ARBA" id="ARBA00023033"/>
    </source>
</evidence>
<gene>
    <name evidence="8" type="ORF">B9Q01_08270</name>
</gene>
<dbReference type="InterPro" id="IPR036396">
    <property type="entry name" value="Cyt_P450_sf"/>
</dbReference>
<keyword evidence="6 7" id="KW-0503">Monooxygenase</keyword>
<name>A0A2R6A7I1_9ARCH</name>
<dbReference type="EMBL" id="NEXC01000080">
    <property type="protein sequence ID" value="PSN82351.1"/>
    <property type="molecule type" value="Genomic_DNA"/>
</dbReference>